<evidence type="ECO:0000313" key="3">
    <source>
        <dbReference type="Proteomes" id="UP000321113"/>
    </source>
</evidence>
<evidence type="ECO:0000313" key="2">
    <source>
        <dbReference type="EMBL" id="GEM79596.1"/>
    </source>
</evidence>
<proteinExistence type="predicted"/>
<feature type="chain" id="PRO_5022183135" description="Lipoprotein" evidence="1">
    <location>
        <begin position="30"/>
        <end position="118"/>
    </location>
</feature>
<protein>
    <recommendedName>
        <fullName evidence="4">Lipoprotein</fullName>
    </recommendedName>
</protein>
<comment type="caution">
    <text evidence="2">The sequence shown here is derived from an EMBL/GenBank/DDBJ whole genome shotgun (WGS) entry which is preliminary data.</text>
</comment>
<keyword evidence="1" id="KW-0732">Signal</keyword>
<keyword evidence="3" id="KW-1185">Reference proteome</keyword>
<evidence type="ECO:0000256" key="1">
    <source>
        <dbReference type="SAM" id="SignalP"/>
    </source>
</evidence>
<sequence>MIDTVIEVMTMKKLILGLMIGLLSCGVHADAAKGQEAYLEYLRPLFGYNGQDFASQHLKVEWKRYFKKDAARFIKKYSSKHPEATEFLNSTKFQEIAPDVADFAKKYAADSGELAACD</sequence>
<gene>
    <name evidence="2" type="ORF">VSU01S_18410</name>
</gene>
<feature type="signal peptide" evidence="1">
    <location>
        <begin position="1"/>
        <end position="29"/>
    </location>
</feature>
<dbReference type="Proteomes" id="UP000321113">
    <property type="component" value="Unassembled WGS sequence"/>
</dbReference>
<dbReference type="EMBL" id="BJXK01000006">
    <property type="protein sequence ID" value="GEM79596.1"/>
    <property type="molecule type" value="Genomic_DNA"/>
</dbReference>
<reference evidence="2 3" key="1">
    <citation type="submission" date="2019-07" db="EMBL/GenBank/DDBJ databases">
        <title>Whole genome shotgun sequence of Vibrio superstes NBRC 103154.</title>
        <authorList>
            <person name="Hosoyama A."/>
            <person name="Uohara A."/>
            <person name="Ohji S."/>
            <person name="Ichikawa N."/>
        </authorList>
    </citation>
    <scope>NUCLEOTIDE SEQUENCE [LARGE SCALE GENOMIC DNA]</scope>
    <source>
        <strain evidence="2 3">NBRC 103154</strain>
    </source>
</reference>
<name>A0A511QRT3_9VIBR</name>
<evidence type="ECO:0008006" key="4">
    <source>
        <dbReference type="Google" id="ProtNLM"/>
    </source>
</evidence>
<organism evidence="2 3">
    <name type="scientific">Vibrio superstes NBRC 103154</name>
    <dbReference type="NCBI Taxonomy" id="1219062"/>
    <lineage>
        <taxon>Bacteria</taxon>
        <taxon>Pseudomonadati</taxon>
        <taxon>Pseudomonadota</taxon>
        <taxon>Gammaproteobacteria</taxon>
        <taxon>Vibrionales</taxon>
        <taxon>Vibrionaceae</taxon>
        <taxon>Vibrio</taxon>
    </lineage>
</organism>
<accession>A0A511QRT3</accession>
<dbReference type="AlphaFoldDB" id="A0A511QRT3"/>